<dbReference type="GO" id="GO:0051382">
    <property type="term" value="P:kinetochore assembly"/>
    <property type="evidence" value="ECO:0007669"/>
    <property type="project" value="InterPro"/>
</dbReference>
<evidence type="ECO:0000256" key="6">
    <source>
        <dbReference type="ARBA" id="ARBA00023328"/>
    </source>
</evidence>
<dbReference type="GO" id="GO:0043515">
    <property type="term" value="F:kinetochore binding"/>
    <property type="evidence" value="ECO:0007669"/>
    <property type="project" value="TreeGrafter"/>
</dbReference>
<dbReference type="GO" id="GO:0000776">
    <property type="term" value="C:kinetochore"/>
    <property type="evidence" value="ECO:0007669"/>
    <property type="project" value="UniProtKB-KW"/>
</dbReference>
<comment type="subcellular location">
    <subcellularLocation>
        <location evidence="2">Chromosome</location>
        <location evidence="2">Centromere</location>
        <location evidence="2">Kinetochore</location>
    </subcellularLocation>
    <subcellularLocation>
        <location evidence="1">Nucleus</location>
    </subcellularLocation>
</comment>
<evidence type="ECO:0000313" key="10">
    <source>
        <dbReference type="Proteomes" id="UP000807716"/>
    </source>
</evidence>
<evidence type="ECO:0000256" key="5">
    <source>
        <dbReference type="ARBA" id="ARBA00023242"/>
    </source>
</evidence>
<accession>A0A9P6PQI7</accession>
<comment type="similarity">
    <text evidence="7">Belongs to the CENP-H/MCM16 family.</text>
</comment>
<dbReference type="AlphaFoldDB" id="A0A9P6PQI7"/>
<dbReference type="GO" id="GO:0007059">
    <property type="term" value="P:chromosome segregation"/>
    <property type="evidence" value="ECO:0007669"/>
    <property type="project" value="TreeGrafter"/>
</dbReference>
<name>A0A9P6PQI7_9FUNG</name>
<keyword evidence="10" id="KW-1185">Reference proteome</keyword>
<evidence type="ECO:0000313" key="9">
    <source>
        <dbReference type="EMBL" id="KAG0251343.1"/>
    </source>
</evidence>
<dbReference type="Pfam" id="PF05837">
    <property type="entry name" value="CENP-H"/>
    <property type="match status" value="1"/>
</dbReference>
<sequence>MVRDRIQLVAHLASAQQPILTILTLLVLIIDIENSHAEATLEDQRLELEAAIDNLKTELAVAASVEAVRTKVLDSAHAYQVVLRSLFSRNEKDVDKKELAKTVYERDELVSQYLLIHRDLQKTRLELASAQKDVLDCQGENRALVQRLSEETAALKEAAESQQSSSHRKMAHRTEEELKSVTVKYNIASNVLQGLILESGVDWASDPHLLDVMLKLDGLPE</sequence>
<protein>
    <recommendedName>
        <fullName evidence="8">Centromere protein H C-terminal domain-containing protein</fullName>
    </recommendedName>
</protein>
<evidence type="ECO:0000256" key="7">
    <source>
        <dbReference type="ARBA" id="ARBA00025735"/>
    </source>
</evidence>
<keyword evidence="5" id="KW-0539">Nucleus</keyword>
<feature type="domain" description="Centromere protein H C-terminal" evidence="8">
    <location>
        <begin position="39"/>
        <end position="216"/>
    </location>
</feature>
<keyword evidence="6" id="KW-0137">Centromere</keyword>
<dbReference type="OrthoDB" id="2274804at2759"/>
<evidence type="ECO:0000259" key="8">
    <source>
        <dbReference type="Pfam" id="PF05837"/>
    </source>
</evidence>
<comment type="caution">
    <text evidence="9">The sequence shown here is derived from an EMBL/GenBank/DDBJ whole genome shotgun (WGS) entry which is preliminary data.</text>
</comment>
<evidence type="ECO:0000256" key="4">
    <source>
        <dbReference type="ARBA" id="ARBA00022838"/>
    </source>
</evidence>
<dbReference type="PANTHER" id="PTHR48122">
    <property type="entry name" value="CENTROMERE PROTEIN H"/>
    <property type="match status" value="1"/>
</dbReference>
<keyword evidence="3" id="KW-0158">Chromosome</keyword>
<proteinExistence type="inferred from homology"/>
<dbReference type="PANTHER" id="PTHR48122:SF1">
    <property type="entry name" value="CENTROMERE PROTEIN H"/>
    <property type="match status" value="1"/>
</dbReference>
<dbReference type="InterPro" id="IPR008426">
    <property type="entry name" value="CENP-H_C"/>
</dbReference>
<dbReference type="GO" id="GO:0005634">
    <property type="term" value="C:nucleus"/>
    <property type="evidence" value="ECO:0007669"/>
    <property type="project" value="UniProtKB-SubCell"/>
</dbReference>
<evidence type="ECO:0000256" key="3">
    <source>
        <dbReference type="ARBA" id="ARBA00022454"/>
    </source>
</evidence>
<keyword evidence="4" id="KW-0995">Kinetochore</keyword>
<reference evidence="9" key="1">
    <citation type="journal article" date="2020" name="Fungal Divers.">
        <title>Resolving the Mortierellaceae phylogeny through synthesis of multi-gene phylogenetics and phylogenomics.</title>
        <authorList>
            <person name="Vandepol N."/>
            <person name="Liber J."/>
            <person name="Desiro A."/>
            <person name="Na H."/>
            <person name="Kennedy M."/>
            <person name="Barry K."/>
            <person name="Grigoriev I.V."/>
            <person name="Miller A.N."/>
            <person name="O'Donnell K."/>
            <person name="Stajich J.E."/>
            <person name="Bonito G."/>
        </authorList>
    </citation>
    <scope>NUCLEOTIDE SEQUENCE</scope>
    <source>
        <strain evidence="9">BC1065</strain>
    </source>
</reference>
<gene>
    <name evidence="9" type="ORF">DFQ27_008825</name>
</gene>
<dbReference type="EMBL" id="JAAAJB010000761">
    <property type="protein sequence ID" value="KAG0251343.1"/>
    <property type="molecule type" value="Genomic_DNA"/>
</dbReference>
<dbReference type="Proteomes" id="UP000807716">
    <property type="component" value="Unassembled WGS sequence"/>
</dbReference>
<evidence type="ECO:0000256" key="2">
    <source>
        <dbReference type="ARBA" id="ARBA00004629"/>
    </source>
</evidence>
<evidence type="ECO:0000256" key="1">
    <source>
        <dbReference type="ARBA" id="ARBA00004123"/>
    </source>
</evidence>
<dbReference type="InterPro" id="IPR040034">
    <property type="entry name" value="CENP-H"/>
</dbReference>
<dbReference type="GO" id="GO:0007052">
    <property type="term" value="P:mitotic spindle organization"/>
    <property type="evidence" value="ECO:0007669"/>
    <property type="project" value="TreeGrafter"/>
</dbReference>
<organism evidence="9 10">
    <name type="scientific">Actinomortierella ambigua</name>
    <dbReference type="NCBI Taxonomy" id="1343610"/>
    <lineage>
        <taxon>Eukaryota</taxon>
        <taxon>Fungi</taxon>
        <taxon>Fungi incertae sedis</taxon>
        <taxon>Mucoromycota</taxon>
        <taxon>Mortierellomycotina</taxon>
        <taxon>Mortierellomycetes</taxon>
        <taxon>Mortierellales</taxon>
        <taxon>Mortierellaceae</taxon>
        <taxon>Actinomortierella</taxon>
    </lineage>
</organism>